<dbReference type="GO" id="GO:0016758">
    <property type="term" value="F:hexosyltransferase activity"/>
    <property type="evidence" value="ECO:0007669"/>
    <property type="project" value="UniProtKB-ARBA"/>
</dbReference>
<dbReference type="Gene3D" id="3.90.550.10">
    <property type="entry name" value="Spore Coat Polysaccharide Biosynthesis Protein SpsA, Chain A"/>
    <property type="match status" value="1"/>
</dbReference>
<dbReference type="EMBL" id="CP019434">
    <property type="protein sequence ID" value="APZ43814.1"/>
    <property type="molecule type" value="Genomic_DNA"/>
</dbReference>
<dbReference type="AlphaFoldDB" id="A0A1P8UJ30"/>
<evidence type="ECO:0000313" key="5">
    <source>
        <dbReference type="Proteomes" id="UP000243807"/>
    </source>
</evidence>
<dbReference type="InterPro" id="IPR001173">
    <property type="entry name" value="Glyco_trans_2-like"/>
</dbReference>
<dbReference type="OrthoDB" id="5782309at2"/>
<organism evidence="4 5">
    <name type="scientific">Acidihalobacter ferrooxydans</name>
    <dbReference type="NCBI Taxonomy" id="1765967"/>
    <lineage>
        <taxon>Bacteria</taxon>
        <taxon>Pseudomonadati</taxon>
        <taxon>Pseudomonadota</taxon>
        <taxon>Gammaproteobacteria</taxon>
        <taxon>Chromatiales</taxon>
        <taxon>Ectothiorhodospiraceae</taxon>
        <taxon>Acidihalobacter</taxon>
    </lineage>
</organism>
<dbReference type="KEGG" id="afy:BW247_12545"/>
<reference evidence="4 5" key="1">
    <citation type="submission" date="2017-01" db="EMBL/GenBank/DDBJ databases">
        <title>Draft sequence of Acidihalobacter ferrooxidans strain DSM 14175 (strain V8).</title>
        <authorList>
            <person name="Khaleque H.N."/>
            <person name="Ramsay J.P."/>
            <person name="Murphy R.J.T."/>
            <person name="Kaksonen A.H."/>
            <person name="Boxall N.J."/>
            <person name="Watkin E.L.J."/>
        </authorList>
    </citation>
    <scope>NUCLEOTIDE SEQUENCE [LARGE SCALE GENOMIC DNA]</scope>
    <source>
        <strain evidence="4 5">V8</strain>
    </source>
</reference>
<proteinExistence type="predicted"/>
<dbReference type="STRING" id="1765967.BW247_12545"/>
<evidence type="ECO:0000259" key="3">
    <source>
        <dbReference type="Pfam" id="PF00535"/>
    </source>
</evidence>
<dbReference type="PANTHER" id="PTHR22916">
    <property type="entry name" value="GLYCOSYLTRANSFERASE"/>
    <property type="match status" value="1"/>
</dbReference>
<dbReference type="CDD" id="cd00761">
    <property type="entry name" value="Glyco_tranf_GTA_type"/>
    <property type="match status" value="1"/>
</dbReference>
<sequence length="321" mass="37642">MQPILSIVVPVYNVAPYLEQCLDSLIAQNLHGMELIIVDDDGSTDACPTILARYVDERPEIIVIRQENRGLSAARNTGLEHASGEYLAFVDSDDWIEPDYYRRLLHLARSNDLDIAHGNAVYDYEGRRAGHLMYNDNFPIDVMTGREVLRQRLADKSFLHMVCMHLYRRTYIENLHMRFVPNLIHEDILWTTRAFLEAHRVAYDPTPGYHYRRPLRAPLSDQRQRTVIESYIYIARGLVAMTDPLCDDPGLKMLLRQHMVDDTLTIFHRLTKIRSKAMRRGLYRKLRHDGVYTLLWHHAKATAHRRRIARTWLKSWLIWLA</sequence>
<evidence type="ECO:0000313" key="4">
    <source>
        <dbReference type="EMBL" id="APZ43814.1"/>
    </source>
</evidence>
<gene>
    <name evidence="4" type="ORF">BW247_12545</name>
</gene>
<name>A0A1P8UJ30_9GAMM</name>
<evidence type="ECO:0000256" key="1">
    <source>
        <dbReference type="ARBA" id="ARBA00022676"/>
    </source>
</evidence>
<keyword evidence="2" id="KW-0808">Transferase</keyword>
<accession>A0A1P8UJ30</accession>
<dbReference type="Proteomes" id="UP000243807">
    <property type="component" value="Chromosome"/>
</dbReference>
<keyword evidence="1" id="KW-0328">Glycosyltransferase</keyword>
<feature type="domain" description="Glycosyltransferase 2-like" evidence="3">
    <location>
        <begin position="6"/>
        <end position="174"/>
    </location>
</feature>
<dbReference type="InterPro" id="IPR029044">
    <property type="entry name" value="Nucleotide-diphossugar_trans"/>
</dbReference>
<dbReference type="PANTHER" id="PTHR22916:SF51">
    <property type="entry name" value="GLYCOSYLTRANSFERASE EPSH-RELATED"/>
    <property type="match status" value="1"/>
</dbReference>
<dbReference type="SUPFAM" id="SSF53448">
    <property type="entry name" value="Nucleotide-diphospho-sugar transferases"/>
    <property type="match status" value="1"/>
</dbReference>
<evidence type="ECO:0000256" key="2">
    <source>
        <dbReference type="ARBA" id="ARBA00022679"/>
    </source>
</evidence>
<dbReference type="RefSeq" id="WP_076837440.1">
    <property type="nucleotide sequence ID" value="NZ_CP019434.1"/>
</dbReference>
<dbReference type="Pfam" id="PF00535">
    <property type="entry name" value="Glycos_transf_2"/>
    <property type="match status" value="1"/>
</dbReference>
<protein>
    <recommendedName>
        <fullName evidence="3">Glycosyltransferase 2-like domain-containing protein</fullName>
    </recommendedName>
</protein>
<keyword evidence="5" id="KW-1185">Reference proteome</keyword>